<evidence type="ECO:0000313" key="2">
    <source>
        <dbReference type="EMBL" id="RGP89873.1"/>
    </source>
</evidence>
<dbReference type="Proteomes" id="UP000266701">
    <property type="component" value="Unassembled WGS sequence"/>
</dbReference>
<evidence type="ECO:0000313" key="3">
    <source>
        <dbReference type="Proteomes" id="UP000266701"/>
    </source>
</evidence>
<gene>
    <name evidence="2" type="ORF">BC353_09945</name>
</gene>
<keyword evidence="1" id="KW-0732">Signal</keyword>
<evidence type="ECO:0000256" key="1">
    <source>
        <dbReference type="SAM" id="SignalP"/>
    </source>
</evidence>
<protein>
    <recommendedName>
        <fullName evidence="4">Conjugal transfer protein TraN</fullName>
    </recommendedName>
</protein>
<organism evidence="2 3">
    <name type="scientific">Vibrio cholerae</name>
    <dbReference type="NCBI Taxonomy" id="666"/>
    <lineage>
        <taxon>Bacteria</taxon>
        <taxon>Pseudomonadati</taxon>
        <taxon>Pseudomonadota</taxon>
        <taxon>Gammaproteobacteria</taxon>
        <taxon>Vibrionales</taxon>
        <taxon>Vibrionaceae</taxon>
        <taxon>Vibrio</taxon>
    </lineage>
</organism>
<dbReference type="EMBL" id="MCBA01000067">
    <property type="protein sequence ID" value="RGP89873.1"/>
    <property type="molecule type" value="Genomic_DNA"/>
</dbReference>
<feature type="chain" id="PRO_5030071432" description="Conjugal transfer protein TraN" evidence="1">
    <location>
        <begin position="21"/>
        <end position="655"/>
    </location>
</feature>
<reference evidence="2 3" key="1">
    <citation type="journal article" date="2017" name="Emerg. Infect. Dis.">
        <title>Carbapenemase VCC-1-Producing Vibrio cholerae in Coastal Waters of Germany.</title>
        <authorList>
            <person name="Hammerl J.A."/>
            <person name="Jackel C."/>
            <person name="Bortolaia V."/>
            <person name="Schwartz K."/>
            <person name="Bier N."/>
            <person name="Hendriksen R.S."/>
            <person name="Guerra B."/>
            <person name="Strauch E."/>
        </authorList>
    </citation>
    <scope>NUCLEOTIDE SEQUENCE [LARGE SCALE GENOMIC DNA]</scope>
    <source>
        <strain evidence="2 3">VN-2825</strain>
    </source>
</reference>
<evidence type="ECO:0008006" key="4">
    <source>
        <dbReference type="Google" id="ProtNLM"/>
    </source>
</evidence>
<name>A0A395TZ35_VIBCL</name>
<feature type="signal peptide" evidence="1">
    <location>
        <begin position="1"/>
        <end position="20"/>
    </location>
</feature>
<proteinExistence type="predicted"/>
<accession>A0A395TZ35</accession>
<sequence>MDVIKGLLVLACAWGFSAHSAVNMQQEAKNISDLSQSMTGSKEALNTNVISPLSGGGSLKTFDRKEDFSFSIGTCSASEVFLKILTQPQSSGRLRLLAIEQDTSLDGNLDKFINVNMDADMVCSNGIMQCTNVDDFSTCSSFKWSAASDRTVGLTRVGMSELGGCYCISGKCGNALAWRNLKQVLTDVAGGISASLAAVNPYYTMSGVTVEGTQATVTGGNAQCATGSVTDLVSTTDPKKLASYQNDPNKMKQDSQTETASSWAYQAIQSGSLNPQESSEIRRCSEVRQPIIDSAKLSDIITLDSGTGGVGYCGADCIMLTLGTVGDNYWNSPCGEFGAAARFFIKDYKRIKSAVLEKAIFDDWIQILLNGNYIWSGPYNNWTGQAIPGQCELSTSWNINPNVSFKHLFNKNGVAEFKMRVMVADAGEGYAFARLTADLSCKDTKTDTIANSCSVYQNDPECTLLEERVDGVLTFSSGAITGLNPLPQSKTISQDSCQITIQRPWFNKNRTYRCNVKTQSDLTKAIARSEKIKTSTTAKDYQDIQFKNGGIVGDSGTLNFDNLPTVQPCVQACKVRKPVYPDVALDGVDKGVVNPTHYDVTYKECSVGVCPLSSGEELVQACQCTNDFAEATAIMQIMRNAGQDMICSTGIEKPL</sequence>
<comment type="caution">
    <text evidence="2">The sequence shown here is derived from an EMBL/GenBank/DDBJ whole genome shotgun (WGS) entry which is preliminary data.</text>
</comment>
<dbReference type="AlphaFoldDB" id="A0A395TZ35"/>